<dbReference type="Gene3D" id="1.20.141.10">
    <property type="entry name" value="Chitosanase, subunit A, domain 1"/>
    <property type="match status" value="1"/>
</dbReference>
<keyword evidence="5" id="KW-1185">Reference proteome</keyword>
<evidence type="ECO:0000313" key="5">
    <source>
        <dbReference type="Proteomes" id="UP000318801"/>
    </source>
</evidence>
<dbReference type="Pfam" id="PF09374">
    <property type="entry name" value="PG_binding_3"/>
    <property type="match status" value="1"/>
</dbReference>
<feature type="domain" description="TtsA-like Glycoside hydrolase family 108" evidence="2">
    <location>
        <begin position="10"/>
        <end position="94"/>
    </location>
</feature>
<dbReference type="SUPFAM" id="SSF53955">
    <property type="entry name" value="Lysozyme-like"/>
    <property type="match status" value="1"/>
</dbReference>
<dbReference type="InterPro" id="IPR023346">
    <property type="entry name" value="Lysozyme-like_dom_sf"/>
</dbReference>
<accession>A0A506UIV5</accession>
<dbReference type="AlphaFoldDB" id="A0A506UIV5"/>
<feature type="domain" description="Peptidoglycan binding" evidence="3">
    <location>
        <begin position="98"/>
        <end position="165"/>
    </location>
</feature>
<gene>
    <name evidence="4" type="ORF">FJU08_01395</name>
</gene>
<name>A0A506UIV5_9HYPH</name>
<dbReference type="Proteomes" id="UP000318801">
    <property type="component" value="Unassembled WGS sequence"/>
</dbReference>
<reference evidence="4 5" key="1">
    <citation type="submission" date="2019-06" db="EMBL/GenBank/DDBJ databases">
        <authorList>
            <person name="Li M."/>
        </authorList>
    </citation>
    <scope>NUCLEOTIDE SEQUENCE [LARGE SCALE GENOMIC DNA]</scope>
    <source>
        <strain evidence="4 5">BGMRC2036</strain>
    </source>
</reference>
<evidence type="ECO:0000256" key="1">
    <source>
        <dbReference type="SAM" id="MobiDB-lite"/>
    </source>
</evidence>
<dbReference type="EMBL" id="VHLG01000001">
    <property type="protein sequence ID" value="TPW33247.1"/>
    <property type="molecule type" value="Genomic_DNA"/>
</dbReference>
<evidence type="ECO:0000259" key="2">
    <source>
        <dbReference type="Pfam" id="PF05838"/>
    </source>
</evidence>
<evidence type="ECO:0000259" key="3">
    <source>
        <dbReference type="Pfam" id="PF09374"/>
    </source>
</evidence>
<feature type="region of interest" description="Disordered" evidence="1">
    <location>
        <begin position="179"/>
        <end position="200"/>
    </location>
</feature>
<proteinExistence type="predicted"/>
<organism evidence="4 5">
    <name type="scientific">Martelella alba</name>
    <dbReference type="NCBI Taxonomy" id="2590451"/>
    <lineage>
        <taxon>Bacteria</taxon>
        <taxon>Pseudomonadati</taxon>
        <taxon>Pseudomonadota</taxon>
        <taxon>Alphaproteobacteria</taxon>
        <taxon>Hyphomicrobiales</taxon>
        <taxon>Aurantimonadaceae</taxon>
        <taxon>Martelella</taxon>
    </lineage>
</organism>
<dbReference type="InterPro" id="IPR018537">
    <property type="entry name" value="Peptidoglycan-bd_3"/>
</dbReference>
<sequence length="227" mass="24316">MMTQFSACLALVLSEEGGYVNHPSDPGGATMKGVIQTVYNTYRRSRKLAARDVRQITDNELQAIYRSRYWDLVKADQLPFGVDLVVFDAAVNSGPGQSMKWLQRGLNALKASEVPLKDDGLIGPATLEALSSCSDHAALINDVCDRRLAMLRKLKTYPTFGKGWRARVGRMRANGLVMAADPASAPSKPEAAASETDAAADPEPAAAGGFGAVIAAFIKAIFARRTA</sequence>
<evidence type="ECO:0000313" key="4">
    <source>
        <dbReference type="EMBL" id="TPW33247.1"/>
    </source>
</evidence>
<comment type="caution">
    <text evidence="4">The sequence shown here is derived from an EMBL/GenBank/DDBJ whole genome shotgun (WGS) entry which is preliminary data.</text>
</comment>
<protein>
    <submittedName>
        <fullName evidence="4">Uncharacterized protein</fullName>
    </submittedName>
</protein>
<dbReference type="OrthoDB" id="9815229at2"/>
<dbReference type="InterPro" id="IPR008565">
    <property type="entry name" value="TtsA-like_GH18_dom"/>
</dbReference>
<dbReference type="Pfam" id="PF05838">
    <property type="entry name" value="Glyco_hydro_108"/>
    <property type="match status" value="1"/>
</dbReference>
<dbReference type="CDD" id="cd13926">
    <property type="entry name" value="N-acetylmuramidase_GH108"/>
    <property type="match status" value="1"/>
</dbReference>